<dbReference type="RefSeq" id="WP_071039766.1">
    <property type="nucleotide sequence ID" value="NZ_CP017755.1"/>
</dbReference>
<accession>A0ABN4TPA6</accession>
<dbReference type="Proteomes" id="UP000177515">
    <property type="component" value="Chromosome 2"/>
</dbReference>
<protein>
    <recommendedName>
        <fullName evidence="4">DUF3592 domain-containing protein</fullName>
    </recommendedName>
</protein>
<evidence type="ECO:0000313" key="3">
    <source>
        <dbReference type="Proteomes" id="UP000177515"/>
    </source>
</evidence>
<proteinExistence type="predicted"/>
<keyword evidence="1" id="KW-0812">Transmembrane</keyword>
<evidence type="ECO:0000313" key="2">
    <source>
        <dbReference type="EMBL" id="AOZ09157.1"/>
    </source>
</evidence>
<dbReference type="EMBL" id="CP017755">
    <property type="protein sequence ID" value="AOZ09157.1"/>
    <property type="molecule type" value="Genomic_DNA"/>
</dbReference>
<sequence length="153" mass="16359">MADNVSSPVSTALEFYADRLAKKMIGIGCALIVVALVPALKFGGVGLGGGVFSASLMLIATGKSRRSNAYLRFDAGHFETKLTLASGRQKVLYSAVTSCDVSDKLVVVHYREHGQPAGSKPKRIYIPLGELRADDRPLCIDAFRTRLRSASSA</sequence>
<evidence type="ECO:0008006" key="4">
    <source>
        <dbReference type="Google" id="ProtNLM"/>
    </source>
</evidence>
<gene>
    <name evidence="2" type="ORF">BKK80_25370</name>
</gene>
<keyword evidence="3" id="KW-1185">Reference proteome</keyword>
<name>A0ABN4TPA6_9BURK</name>
<evidence type="ECO:0000256" key="1">
    <source>
        <dbReference type="SAM" id="Phobius"/>
    </source>
</evidence>
<feature type="transmembrane region" description="Helical" evidence="1">
    <location>
        <begin position="20"/>
        <end position="39"/>
    </location>
</feature>
<keyword evidence="1" id="KW-0472">Membrane</keyword>
<organism evidence="2 3">
    <name type="scientific">Cupriavidus malaysiensis</name>
    <dbReference type="NCBI Taxonomy" id="367825"/>
    <lineage>
        <taxon>Bacteria</taxon>
        <taxon>Pseudomonadati</taxon>
        <taxon>Pseudomonadota</taxon>
        <taxon>Betaproteobacteria</taxon>
        <taxon>Burkholderiales</taxon>
        <taxon>Burkholderiaceae</taxon>
        <taxon>Cupriavidus</taxon>
    </lineage>
</organism>
<reference evidence="2 3" key="1">
    <citation type="submission" date="2016-10" db="EMBL/GenBank/DDBJ databases">
        <title>Complete genome sequences of three Cupriavidus strains isolated from various Malaysian environments.</title>
        <authorList>
            <person name="Abdullah A.A.-A."/>
            <person name="Shafie N.A.H."/>
            <person name="Lau N.S."/>
        </authorList>
    </citation>
    <scope>NUCLEOTIDE SEQUENCE [LARGE SCALE GENOMIC DNA]</scope>
    <source>
        <strain evidence="2 3">USMAA1020</strain>
    </source>
</reference>
<keyword evidence="1" id="KW-1133">Transmembrane helix</keyword>